<feature type="domain" description="Aerotolerance regulator N-terminal" evidence="2">
    <location>
        <begin position="1"/>
        <end position="75"/>
    </location>
</feature>
<dbReference type="eggNOG" id="ENOG502Z9IQ">
    <property type="taxonomic scope" value="Bacteria"/>
</dbReference>
<accession>A0A091BLN0</accession>
<evidence type="ECO:0000313" key="4">
    <source>
        <dbReference type="Proteomes" id="UP000029392"/>
    </source>
</evidence>
<name>A0A091BLN0_9GAMM</name>
<keyword evidence="1" id="KW-0472">Membrane</keyword>
<keyword evidence="1" id="KW-0812">Transmembrane</keyword>
<dbReference type="Proteomes" id="UP000029392">
    <property type="component" value="Unassembled WGS sequence"/>
</dbReference>
<dbReference type="NCBIfam" id="TIGR02226">
    <property type="entry name" value="two_anch"/>
    <property type="match status" value="1"/>
</dbReference>
<evidence type="ECO:0000259" key="2">
    <source>
        <dbReference type="Pfam" id="PF07584"/>
    </source>
</evidence>
<proteinExistence type="predicted"/>
<dbReference type="OrthoDB" id="7390489at2"/>
<dbReference type="InterPro" id="IPR011933">
    <property type="entry name" value="Double_TM_dom"/>
</dbReference>
<dbReference type="Pfam" id="PF07584">
    <property type="entry name" value="BatA"/>
    <property type="match status" value="1"/>
</dbReference>
<keyword evidence="1" id="KW-1133">Transmembrane helix</keyword>
<keyword evidence="4" id="KW-1185">Reference proteome</keyword>
<evidence type="ECO:0000256" key="1">
    <source>
        <dbReference type="SAM" id="Phobius"/>
    </source>
</evidence>
<evidence type="ECO:0000313" key="3">
    <source>
        <dbReference type="EMBL" id="KFN51719.1"/>
    </source>
</evidence>
<dbReference type="STRING" id="1384054.N790_14230"/>
<organism evidence="3 4">
    <name type="scientific">Arenimonas malthae CC-JY-1</name>
    <dbReference type="NCBI Taxonomy" id="1384054"/>
    <lineage>
        <taxon>Bacteria</taxon>
        <taxon>Pseudomonadati</taxon>
        <taxon>Pseudomonadota</taxon>
        <taxon>Gammaproteobacteria</taxon>
        <taxon>Lysobacterales</taxon>
        <taxon>Lysobacteraceae</taxon>
        <taxon>Arenimonas</taxon>
    </lineage>
</organism>
<dbReference type="EMBL" id="AVCH01000043">
    <property type="protein sequence ID" value="KFN51719.1"/>
    <property type="molecule type" value="Genomic_DNA"/>
</dbReference>
<sequence length="377" mass="40327">MSLAFPLGLLALLGLALPLLVHLARREEQVPTMFAALRWLQARRKPQRRFRLEEFLLLALRLLLVAGLALLLAAPFLRGATGAPAWVLVHPALDPAQVQRDLETPAHWLAPGFPPLEEPAPANDVPVASLLRQADGELAASTALTVWLPERVAGFDGERPRLSRAVAWRTLPAPAEPAPTESKAPPFALAIRHAPDRADQARWLRAAQKAWQVAAGADAPTGDAAITGTPLPESAQAVAWLAPGDLPPELRAWIEAGGTALIAHDATWPIAGGGKPTDGDDSWFTEARLGAGRVLQLHQPLYAEAFPALLEPDFPTQLRTRLEAAPPAPTLADAAAMAPRTGADGFEPAPRPLEPGLMAALVLLFALERWFAASPRR</sequence>
<dbReference type="InterPro" id="IPR024163">
    <property type="entry name" value="Aerotolerance_reg_N"/>
</dbReference>
<gene>
    <name evidence="3" type="ORF">N790_14230</name>
</gene>
<feature type="non-terminal residue" evidence="3">
    <location>
        <position position="377"/>
    </location>
</feature>
<protein>
    <recommendedName>
        <fullName evidence="2">Aerotolerance regulator N-terminal domain-containing protein</fullName>
    </recommendedName>
</protein>
<feature type="transmembrane region" description="Helical" evidence="1">
    <location>
        <begin position="55"/>
        <end position="77"/>
    </location>
</feature>
<dbReference type="AlphaFoldDB" id="A0A091BLN0"/>
<reference evidence="3 4" key="1">
    <citation type="submission" date="2013-09" db="EMBL/GenBank/DDBJ databases">
        <title>Genome sequencing of Arenimonas malthae.</title>
        <authorList>
            <person name="Chen F."/>
            <person name="Wang G."/>
        </authorList>
    </citation>
    <scope>NUCLEOTIDE SEQUENCE [LARGE SCALE GENOMIC DNA]</scope>
    <source>
        <strain evidence="3 4">CC-JY-1</strain>
    </source>
</reference>
<dbReference type="RefSeq" id="WP_043800690.1">
    <property type="nucleotide sequence ID" value="NZ_AVCH01000043.1"/>
</dbReference>
<comment type="caution">
    <text evidence="3">The sequence shown here is derived from an EMBL/GenBank/DDBJ whole genome shotgun (WGS) entry which is preliminary data.</text>
</comment>